<sequence>MDDTFKIEGFDQEINDLKLNKSPEINKKSEDNEIVKISLNMYKDDWEALFRFRTHMITKKKTDYSQSQAFIYGLKLLKEKYKIKRDMPKVKLSTGPRGGTDKRPKKNSSIDLPSDSVKMINDFLYYRIMEEGLIKYSRLDMISEMVELIKKNNKEIVWK</sequence>
<dbReference type="EMBL" id="FTNZ01000012">
    <property type="protein sequence ID" value="SIS60841.1"/>
    <property type="molecule type" value="Genomic_DNA"/>
</dbReference>
<keyword evidence="2" id="KW-0614">Plasmid</keyword>
<dbReference type="AlphaFoldDB" id="A0A1N7KGW0"/>
<dbReference type="OrthoDB" id="9949643at2"/>
<reference evidence="2 5" key="2">
    <citation type="submission" date="2018-11" db="EMBL/GenBank/DDBJ databases">
        <title>Proposal to divide the Flavobacteriaceae and reorganize its genera based on Amino Acid Identity values calculated from whole genome sequences.</title>
        <authorList>
            <person name="Nicholson A.C."/>
            <person name="Gulvik C.A."/>
            <person name="Whitney A.M."/>
            <person name="Humrighouse B.W."/>
            <person name="Bell M."/>
            <person name="Holmes B."/>
            <person name="Steigerwalt A.G."/>
            <person name="Villarma A."/>
            <person name="Sheth M."/>
            <person name="Batra D."/>
            <person name="Pryor J."/>
            <person name="Bernardet J.-F."/>
            <person name="Hugo C."/>
            <person name="Kampfer P."/>
            <person name="Newman J."/>
            <person name="McQuiston J.R."/>
        </authorList>
    </citation>
    <scope>NUCLEOTIDE SEQUENCE [LARGE SCALE GENOMIC DNA]</scope>
    <source>
        <strain evidence="2 5">DSM 16927</strain>
        <plasmid evidence="2 5">unnamed</plasmid>
    </source>
</reference>
<accession>A0A1N7KGW0</accession>
<proteinExistence type="predicted"/>
<evidence type="ECO:0000313" key="4">
    <source>
        <dbReference type="Proteomes" id="UP000186106"/>
    </source>
</evidence>
<gene>
    <name evidence="2" type="ORF">EG359_22410</name>
    <name evidence="3" type="ORF">SAMN05421768_11229</name>
</gene>
<evidence type="ECO:0000313" key="2">
    <source>
        <dbReference type="EMBL" id="AZB02414.1"/>
    </source>
</evidence>
<evidence type="ECO:0000313" key="5">
    <source>
        <dbReference type="Proteomes" id="UP000279541"/>
    </source>
</evidence>
<dbReference type="RefSeq" id="WP_076357565.1">
    <property type="nucleotide sequence ID" value="NZ_CP033927.1"/>
</dbReference>
<name>A0A1N7KGW0_9FLAO</name>
<evidence type="ECO:0000256" key="1">
    <source>
        <dbReference type="SAM" id="MobiDB-lite"/>
    </source>
</evidence>
<geneLocation type="plasmid" evidence="2 5">
    <name>unnamed</name>
</geneLocation>
<keyword evidence="5" id="KW-1185">Reference proteome</keyword>
<dbReference type="KEGG" id="cjt:EG359_22410"/>
<dbReference type="EMBL" id="CP033927">
    <property type="protein sequence ID" value="AZB02414.1"/>
    <property type="molecule type" value="Genomic_DNA"/>
</dbReference>
<dbReference type="STRING" id="112234.SAMN05421768_11229"/>
<organism evidence="3 4">
    <name type="scientific">Chryseobacterium joostei</name>
    <dbReference type="NCBI Taxonomy" id="112234"/>
    <lineage>
        <taxon>Bacteria</taxon>
        <taxon>Pseudomonadati</taxon>
        <taxon>Bacteroidota</taxon>
        <taxon>Flavobacteriia</taxon>
        <taxon>Flavobacteriales</taxon>
        <taxon>Weeksellaceae</taxon>
        <taxon>Chryseobacterium group</taxon>
        <taxon>Chryseobacterium</taxon>
    </lineage>
</organism>
<protein>
    <submittedName>
        <fullName evidence="3">Uncharacterized protein</fullName>
    </submittedName>
</protein>
<reference evidence="3 4" key="1">
    <citation type="submission" date="2017-01" db="EMBL/GenBank/DDBJ databases">
        <authorList>
            <person name="Mah S.A."/>
            <person name="Swanson W.J."/>
            <person name="Moy G.W."/>
            <person name="Vacquier V.D."/>
        </authorList>
    </citation>
    <scope>NUCLEOTIDE SEQUENCE [LARGE SCALE GENOMIC DNA]</scope>
    <source>
        <strain evidence="3 4">DSM 16927</strain>
    </source>
</reference>
<evidence type="ECO:0000313" key="3">
    <source>
        <dbReference type="EMBL" id="SIS60841.1"/>
    </source>
</evidence>
<feature type="region of interest" description="Disordered" evidence="1">
    <location>
        <begin position="88"/>
        <end position="113"/>
    </location>
</feature>
<dbReference type="Proteomes" id="UP000279541">
    <property type="component" value="Plasmid unnamed"/>
</dbReference>
<dbReference type="Proteomes" id="UP000186106">
    <property type="component" value="Unassembled WGS sequence"/>
</dbReference>